<dbReference type="InterPro" id="IPR029021">
    <property type="entry name" value="Prot-tyrosine_phosphatase-like"/>
</dbReference>
<evidence type="ECO:0000256" key="1">
    <source>
        <dbReference type="ARBA" id="ARBA00009580"/>
    </source>
</evidence>
<keyword evidence="4" id="KW-1185">Reference proteome</keyword>
<evidence type="ECO:0000259" key="2">
    <source>
        <dbReference type="PROSITE" id="PS50056"/>
    </source>
</evidence>
<sequence length="218" mass="25164">MRSFGKDISTPWNRFLSRVHMAFFDHGILRGLWTNFYKVAPGIFRSNHPTDRRFRQFKAMGIKTVVNLRGPDKFSFYLFEREICEELGLTLVDAKLWARLAPSSKRILAAIDAIRQAEKPLVFHCKSGADRTGFLAAVYLIVFEGATPAEARKHLGLRYLHLKFTKTGIQDYIIDVYESRQAIGPIGFEDWIRDEYRSARLQDGFDRKIPPSELAHPE</sequence>
<dbReference type="STRING" id="633194.SAMN05421759_11645"/>
<dbReference type="GO" id="GO:0016791">
    <property type="term" value="F:phosphatase activity"/>
    <property type="evidence" value="ECO:0007669"/>
    <property type="project" value="TreeGrafter"/>
</dbReference>
<dbReference type="Pfam" id="PF22785">
    <property type="entry name" value="Tc-R-P"/>
    <property type="match status" value="1"/>
</dbReference>
<organism evidence="3 4">
    <name type="scientific">Roseivivax lentus</name>
    <dbReference type="NCBI Taxonomy" id="633194"/>
    <lineage>
        <taxon>Bacteria</taxon>
        <taxon>Pseudomonadati</taxon>
        <taxon>Pseudomonadota</taxon>
        <taxon>Alphaproteobacteria</taxon>
        <taxon>Rhodobacterales</taxon>
        <taxon>Roseobacteraceae</taxon>
        <taxon>Roseivivax</taxon>
    </lineage>
</organism>
<protein>
    <submittedName>
        <fullName evidence="3">Protein tyrosine/serine phosphatase</fullName>
    </submittedName>
</protein>
<gene>
    <name evidence="3" type="ORF">SAMN05421759_11645</name>
</gene>
<dbReference type="InterPro" id="IPR016130">
    <property type="entry name" value="Tyr_Pase_AS"/>
</dbReference>
<dbReference type="PROSITE" id="PS50056">
    <property type="entry name" value="TYR_PHOSPHATASE_2"/>
    <property type="match status" value="1"/>
</dbReference>
<proteinExistence type="inferred from homology"/>
<accession>A0A1N7PJB1</accession>
<dbReference type="InterPro" id="IPR000387">
    <property type="entry name" value="Tyr_Pase_dom"/>
</dbReference>
<dbReference type="PROSITE" id="PS00383">
    <property type="entry name" value="TYR_PHOSPHATASE_1"/>
    <property type="match status" value="1"/>
</dbReference>
<dbReference type="SUPFAM" id="SSF52799">
    <property type="entry name" value="(Phosphotyrosine protein) phosphatases II"/>
    <property type="match status" value="1"/>
</dbReference>
<evidence type="ECO:0000313" key="4">
    <source>
        <dbReference type="Proteomes" id="UP000186684"/>
    </source>
</evidence>
<dbReference type="Gene3D" id="3.90.190.10">
    <property type="entry name" value="Protein tyrosine phosphatase superfamily"/>
    <property type="match status" value="1"/>
</dbReference>
<dbReference type="PANTHER" id="PTHR31126">
    <property type="entry name" value="TYROSINE-PROTEIN PHOSPHATASE"/>
    <property type="match status" value="1"/>
</dbReference>
<dbReference type="AlphaFoldDB" id="A0A1N7PJB1"/>
<comment type="similarity">
    <text evidence="1">Belongs to the protein-tyrosine phosphatase family.</text>
</comment>
<reference evidence="4" key="1">
    <citation type="submission" date="2017-01" db="EMBL/GenBank/DDBJ databases">
        <authorList>
            <person name="Varghese N."/>
            <person name="Submissions S."/>
        </authorList>
    </citation>
    <scope>NUCLEOTIDE SEQUENCE [LARGE SCALE GENOMIC DNA]</scope>
    <source>
        <strain evidence="4">DSM 29430</strain>
    </source>
</reference>
<dbReference type="EMBL" id="FTOQ01000016">
    <property type="protein sequence ID" value="SIT10646.1"/>
    <property type="molecule type" value="Genomic_DNA"/>
</dbReference>
<feature type="domain" description="Tyrosine specific protein phosphatases" evidence="2">
    <location>
        <begin position="105"/>
        <end position="144"/>
    </location>
</feature>
<dbReference type="Proteomes" id="UP000186684">
    <property type="component" value="Unassembled WGS sequence"/>
</dbReference>
<name>A0A1N7PJB1_9RHOB</name>
<dbReference type="PANTHER" id="PTHR31126:SF72">
    <property type="entry name" value="DUAL SPECIFICITY PROTEIN PHOSPHATASE TPBA"/>
    <property type="match status" value="1"/>
</dbReference>
<evidence type="ECO:0000313" key="3">
    <source>
        <dbReference type="EMBL" id="SIT10646.1"/>
    </source>
</evidence>